<dbReference type="AlphaFoldDB" id="A0AAX4JV12"/>
<reference evidence="1 2" key="1">
    <citation type="submission" date="2024-01" db="EMBL/GenBank/DDBJ databases">
        <title>Comparative genomics of Cryptococcus and Kwoniella reveals pathogenesis evolution and contrasting modes of karyotype evolution via chromosome fusion or intercentromeric recombination.</title>
        <authorList>
            <person name="Coelho M.A."/>
            <person name="David-Palma M."/>
            <person name="Shea T."/>
            <person name="Bowers K."/>
            <person name="McGinley-Smith S."/>
            <person name="Mohammad A.W."/>
            <person name="Gnirke A."/>
            <person name="Yurkov A.M."/>
            <person name="Nowrousian M."/>
            <person name="Sun S."/>
            <person name="Cuomo C.A."/>
            <person name="Heitman J."/>
        </authorList>
    </citation>
    <scope>NUCLEOTIDE SEQUENCE [LARGE SCALE GENOMIC DNA]</scope>
    <source>
        <strain evidence="1 2">CBS 6074</strain>
    </source>
</reference>
<name>A0AAX4JV12_9TREE</name>
<accession>A0AAX4JV12</accession>
<organism evidence="1 2">
    <name type="scientific">Kwoniella dendrophila CBS 6074</name>
    <dbReference type="NCBI Taxonomy" id="1295534"/>
    <lineage>
        <taxon>Eukaryota</taxon>
        <taxon>Fungi</taxon>
        <taxon>Dikarya</taxon>
        <taxon>Basidiomycota</taxon>
        <taxon>Agaricomycotina</taxon>
        <taxon>Tremellomycetes</taxon>
        <taxon>Tremellales</taxon>
        <taxon>Cryptococcaceae</taxon>
        <taxon>Kwoniella</taxon>
    </lineage>
</organism>
<dbReference type="Proteomes" id="UP001355207">
    <property type="component" value="Chromosome 5"/>
</dbReference>
<evidence type="ECO:0000313" key="1">
    <source>
        <dbReference type="EMBL" id="WWC89061.1"/>
    </source>
</evidence>
<dbReference type="GeneID" id="91094649"/>
<dbReference type="EMBL" id="CP144102">
    <property type="protein sequence ID" value="WWC89061.1"/>
    <property type="molecule type" value="Genomic_DNA"/>
</dbReference>
<proteinExistence type="predicted"/>
<dbReference type="RefSeq" id="XP_066075824.1">
    <property type="nucleotide sequence ID" value="XM_066219727.1"/>
</dbReference>
<evidence type="ECO:0000313" key="2">
    <source>
        <dbReference type="Proteomes" id="UP001355207"/>
    </source>
</evidence>
<protein>
    <submittedName>
        <fullName evidence="1">Uncharacterized protein</fullName>
    </submittedName>
</protein>
<gene>
    <name evidence="1" type="ORF">L201_003979</name>
</gene>
<keyword evidence="2" id="KW-1185">Reference proteome</keyword>
<sequence>MPSPKITHFTHLLENDNESDYFVESEGGVLEYRSSDGFQEMIAANLMHFSEFQNTLEDVCQMWKKCYHYIASSLIIGSNYLS</sequence>